<dbReference type="AlphaFoldDB" id="A0A1I0GT19"/>
<evidence type="ECO:0000313" key="3">
    <source>
        <dbReference type="Proteomes" id="UP000199820"/>
    </source>
</evidence>
<name>A0A1I0GT19_9FIRM</name>
<dbReference type="STRING" id="1526.SAMN02910262_01773"/>
<protein>
    <recommendedName>
        <fullName evidence="1">DUF7768 domain-containing protein</fullName>
    </recommendedName>
</protein>
<organism evidence="2 3">
    <name type="scientific">[Clostridium] aminophilum</name>
    <dbReference type="NCBI Taxonomy" id="1526"/>
    <lineage>
        <taxon>Bacteria</taxon>
        <taxon>Bacillati</taxon>
        <taxon>Bacillota</taxon>
        <taxon>Clostridia</taxon>
        <taxon>Lachnospirales</taxon>
        <taxon>Lachnospiraceae</taxon>
    </lineage>
</organism>
<dbReference type="OrthoDB" id="1854640at2"/>
<keyword evidence="3" id="KW-1185">Reference proteome</keyword>
<dbReference type="Proteomes" id="UP000199820">
    <property type="component" value="Unassembled WGS sequence"/>
</dbReference>
<dbReference type="EMBL" id="FOIL01000037">
    <property type="protein sequence ID" value="SET73379.1"/>
    <property type="molecule type" value="Genomic_DNA"/>
</dbReference>
<evidence type="ECO:0000259" key="1">
    <source>
        <dbReference type="Pfam" id="PF24963"/>
    </source>
</evidence>
<dbReference type="InterPro" id="IPR056670">
    <property type="entry name" value="DUF7768"/>
</dbReference>
<evidence type="ECO:0000313" key="2">
    <source>
        <dbReference type="EMBL" id="SET73379.1"/>
    </source>
</evidence>
<gene>
    <name evidence="2" type="ORF">SAMN04487771_10378</name>
</gene>
<sequence>MSRTIPRAYVTAAWNKNPVVAKEEAKKYCSELINEGYLPLCPVLAFDGIFSTEDTDSHKRRKEMSEDLLRRARFLVICGNKQNDEVKDDIAIAKKAKVIVTSLEGVIGYE</sequence>
<reference evidence="3" key="1">
    <citation type="submission" date="2016-10" db="EMBL/GenBank/DDBJ databases">
        <authorList>
            <person name="Varghese N."/>
            <person name="Submissions S."/>
        </authorList>
    </citation>
    <scope>NUCLEOTIDE SEQUENCE [LARGE SCALE GENOMIC DNA]</scope>
    <source>
        <strain evidence="3">KH1P1</strain>
    </source>
</reference>
<dbReference type="Pfam" id="PF24963">
    <property type="entry name" value="DUF7768"/>
    <property type="match status" value="1"/>
</dbReference>
<proteinExistence type="predicted"/>
<dbReference type="RefSeq" id="WP_074649965.1">
    <property type="nucleotide sequence ID" value="NZ_FOIL01000037.1"/>
</dbReference>
<accession>A0A1I0GT19</accession>
<feature type="domain" description="DUF7768" evidence="1">
    <location>
        <begin position="9"/>
        <end position="100"/>
    </location>
</feature>
<dbReference type="Gene3D" id="3.40.50.10400">
    <property type="entry name" value="Hypothetical protein PA1492"/>
    <property type="match status" value="1"/>
</dbReference>